<dbReference type="EMBL" id="JAYKXP010000053">
    <property type="protein sequence ID" value="KAK7035345.1"/>
    <property type="molecule type" value="Genomic_DNA"/>
</dbReference>
<keyword evidence="5" id="KW-1185">Reference proteome</keyword>
<dbReference type="Gene3D" id="3.40.50.720">
    <property type="entry name" value="NAD(P)-binding Rossmann-like Domain"/>
    <property type="match status" value="1"/>
</dbReference>
<reference evidence="4 5" key="1">
    <citation type="submission" date="2024-01" db="EMBL/GenBank/DDBJ databases">
        <title>A draft genome for a cacao thread blight-causing isolate of Paramarasmius palmivorus.</title>
        <authorList>
            <person name="Baruah I.K."/>
            <person name="Bukari Y."/>
            <person name="Amoako-Attah I."/>
            <person name="Meinhardt L.W."/>
            <person name="Bailey B.A."/>
            <person name="Cohen S.P."/>
        </authorList>
    </citation>
    <scope>NUCLEOTIDE SEQUENCE [LARGE SCALE GENOMIC DNA]</scope>
    <source>
        <strain evidence="4 5">GH-12</strain>
    </source>
</reference>
<comment type="caution">
    <text evidence="4">The sequence shown here is derived from an EMBL/GenBank/DDBJ whole genome shotgun (WGS) entry which is preliminary data.</text>
</comment>
<keyword evidence="1" id="KW-0560">Oxidoreductase</keyword>
<sequence length="253" mass="28056">MNVKDPKELLDPAIEGTLNLLRAAKSAGVDRFILTSSIVSTMDMTLGGPWADRTYGPDDWNPVTYEIAISGRLQGMLLYVASKALQEKTAWDFAKQHPEVKLTSVNPTMIFGPTIQFLPSTESLQGSPRLFWDMIAKQIVYPDTMPLCCDVRDVAAVHVEALNNEATFGKRLLIGKEKYTMWQGGKLILEKRPDVGKAGRLPQLPETDPAKVMPICDIDSSLVEGFGLKLRSFEESLLDMIDPLLELDSKTSQ</sequence>
<evidence type="ECO:0000256" key="1">
    <source>
        <dbReference type="ARBA" id="ARBA00023002"/>
    </source>
</evidence>
<protein>
    <recommendedName>
        <fullName evidence="3">NAD-dependent epimerase/dehydratase domain-containing protein</fullName>
    </recommendedName>
</protein>
<dbReference type="PANTHER" id="PTHR10366">
    <property type="entry name" value="NAD DEPENDENT EPIMERASE/DEHYDRATASE"/>
    <property type="match status" value="1"/>
</dbReference>
<evidence type="ECO:0000313" key="4">
    <source>
        <dbReference type="EMBL" id="KAK7035345.1"/>
    </source>
</evidence>
<dbReference type="Pfam" id="PF01370">
    <property type="entry name" value="Epimerase"/>
    <property type="match status" value="1"/>
</dbReference>
<gene>
    <name evidence="4" type="ORF">VNI00_011876</name>
</gene>
<dbReference type="InterPro" id="IPR001509">
    <property type="entry name" value="Epimerase_deHydtase"/>
</dbReference>
<dbReference type="PANTHER" id="PTHR10366:SF564">
    <property type="entry name" value="STEROL-4-ALPHA-CARBOXYLATE 3-DEHYDROGENASE, DECARBOXYLATING"/>
    <property type="match status" value="1"/>
</dbReference>
<evidence type="ECO:0000256" key="2">
    <source>
        <dbReference type="ARBA" id="ARBA00023445"/>
    </source>
</evidence>
<dbReference type="GO" id="GO:0016616">
    <property type="term" value="F:oxidoreductase activity, acting on the CH-OH group of donors, NAD or NADP as acceptor"/>
    <property type="evidence" value="ECO:0007669"/>
    <property type="project" value="TreeGrafter"/>
</dbReference>
<dbReference type="AlphaFoldDB" id="A0AAW0C9K9"/>
<dbReference type="InterPro" id="IPR036291">
    <property type="entry name" value="NAD(P)-bd_dom_sf"/>
</dbReference>
<evidence type="ECO:0000259" key="3">
    <source>
        <dbReference type="Pfam" id="PF01370"/>
    </source>
</evidence>
<accession>A0AAW0C9K9</accession>
<dbReference type="SUPFAM" id="SSF51735">
    <property type="entry name" value="NAD(P)-binding Rossmann-fold domains"/>
    <property type="match status" value="1"/>
</dbReference>
<organism evidence="4 5">
    <name type="scientific">Paramarasmius palmivorus</name>
    <dbReference type="NCBI Taxonomy" id="297713"/>
    <lineage>
        <taxon>Eukaryota</taxon>
        <taxon>Fungi</taxon>
        <taxon>Dikarya</taxon>
        <taxon>Basidiomycota</taxon>
        <taxon>Agaricomycotina</taxon>
        <taxon>Agaricomycetes</taxon>
        <taxon>Agaricomycetidae</taxon>
        <taxon>Agaricales</taxon>
        <taxon>Marasmiineae</taxon>
        <taxon>Marasmiaceae</taxon>
        <taxon>Paramarasmius</taxon>
    </lineage>
</organism>
<dbReference type="InterPro" id="IPR050425">
    <property type="entry name" value="NAD(P)_dehydrat-like"/>
</dbReference>
<feature type="domain" description="NAD-dependent epimerase/dehydratase" evidence="3">
    <location>
        <begin position="2"/>
        <end position="164"/>
    </location>
</feature>
<proteinExistence type="inferred from homology"/>
<evidence type="ECO:0000313" key="5">
    <source>
        <dbReference type="Proteomes" id="UP001383192"/>
    </source>
</evidence>
<name>A0AAW0C9K9_9AGAR</name>
<dbReference type="Proteomes" id="UP001383192">
    <property type="component" value="Unassembled WGS sequence"/>
</dbReference>
<comment type="similarity">
    <text evidence="2">Belongs to the NAD(P)-dependent epimerase/dehydratase family. Dihydroflavonol-4-reductase subfamily.</text>
</comment>